<accession>A0A074RMC5</accession>
<sequence>MPPIWLVNGLEQPSNLSAPNANAARHYIPGWVLRPGFHTEAQAKLITKRLIKSSFLRDIVFNSKPAYTPISLYPIFESGMLTYPNTSIATATVRITLMPAFMYFRTQVAGEDYLHESKYPSYVVESCDYIDDYRLGTVLDVVGSVGGLFALLQAVHVLLFGRPLLWGLAGTKLLTPFGLLGTCSSKRFKQRLYEKYHKKPTEDDSDTIRITKFLSDFIVDFGPADHNPEGYSPPVPAPSPELVASSEHTTSAEM</sequence>
<gene>
    <name evidence="2" type="ORF">V565_237550</name>
</gene>
<dbReference type="GO" id="GO:0006508">
    <property type="term" value="P:proteolysis"/>
    <property type="evidence" value="ECO:0007669"/>
    <property type="project" value="UniProtKB-KW"/>
</dbReference>
<dbReference type="GO" id="GO:0008237">
    <property type="term" value="F:metallopeptidase activity"/>
    <property type="evidence" value="ECO:0007669"/>
    <property type="project" value="UniProtKB-KW"/>
</dbReference>
<keyword evidence="3" id="KW-1185">Reference proteome</keyword>
<dbReference type="AlphaFoldDB" id="A0A074RMC5"/>
<name>A0A074RMC5_9AGAM</name>
<evidence type="ECO:0000313" key="3">
    <source>
        <dbReference type="Proteomes" id="UP000027456"/>
    </source>
</evidence>
<feature type="region of interest" description="Disordered" evidence="1">
    <location>
        <begin position="225"/>
        <end position="254"/>
    </location>
</feature>
<organism evidence="2 3">
    <name type="scientific">Rhizoctonia solani 123E</name>
    <dbReference type="NCBI Taxonomy" id="1423351"/>
    <lineage>
        <taxon>Eukaryota</taxon>
        <taxon>Fungi</taxon>
        <taxon>Dikarya</taxon>
        <taxon>Basidiomycota</taxon>
        <taxon>Agaricomycotina</taxon>
        <taxon>Agaricomycetes</taxon>
        <taxon>Cantharellales</taxon>
        <taxon>Ceratobasidiaceae</taxon>
        <taxon>Rhizoctonia</taxon>
    </lineage>
</organism>
<keyword evidence="2" id="KW-0482">Metalloprotease</keyword>
<dbReference type="EMBL" id="AZST01001460">
    <property type="protein sequence ID" value="KEP45838.1"/>
    <property type="molecule type" value="Genomic_DNA"/>
</dbReference>
<evidence type="ECO:0000256" key="1">
    <source>
        <dbReference type="SAM" id="MobiDB-lite"/>
    </source>
</evidence>
<evidence type="ECO:0000313" key="2">
    <source>
        <dbReference type="EMBL" id="KEP45838.1"/>
    </source>
</evidence>
<keyword evidence="2" id="KW-0378">Hydrolase</keyword>
<dbReference type="Proteomes" id="UP000027456">
    <property type="component" value="Unassembled WGS sequence"/>
</dbReference>
<proteinExistence type="predicted"/>
<reference evidence="2 3" key="1">
    <citation type="submission" date="2013-12" db="EMBL/GenBank/DDBJ databases">
        <authorList>
            <person name="Cubeta M."/>
            <person name="Pakala S."/>
            <person name="Fedorova N."/>
            <person name="Thomas E."/>
            <person name="Dean R."/>
            <person name="Jabaji S."/>
            <person name="Neate S."/>
            <person name="Toda T."/>
            <person name="Tavantzis S."/>
            <person name="Vilgalys R."/>
            <person name="Bharathan N."/>
            <person name="Pakala S."/>
            <person name="Losada L.S."/>
            <person name="Zafar N."/>
            <person name="Nierman W."/>
        </authorList>
    </citation>
    <scope>NUCLEOTIDE SEQUENCE [LARGE SCALE GENOMIC DNA]</scope>
    <source>
        <strain evidence="2 3">123E</strain>
    </source>
</reference>
<dbReference type="HOGENOM" id="CLU_062559_0_0_1"/>
<comment type="caution">
    <text evidence="2">The sequence shown here is derived from an EMBL/GenBank/DDBJ whole genome shotgun (WGS) entry which is preliminary data.</text>
</comment>
<protein>
    <submittedName>
        <fullName evidence="2">Putative deuterolysin metalloprotease (M35) family containing protein</fullName>
    </submittedName>
</protein>
<keyword evidence="2" id="KW-0645">Protease</keyword>
<dbReference type="OrthoDB" id="3227921at2759"/>